<accession>A0A420FVX8</accession>
<reference evidence="1 2" key="1">
    <citation type="submission" date="2016-07" db="EMBL/GenBank/DDBJ databases">
        <title>Genome analysis of Sphingobacterium siyangense T12B17.</title>
        <authorList>
            <person name="Xu D."/>
            <person name="Su Y."/>
            <person name="Zheng S."/>
        </authorList>
    </citation>
    <scope>NUCLEOTIDE SEQUENCE [LARGE SCALE GENOMIC DNA]</scope>
    <source>
        <strain evidence="1 2">T12B17</strain>
    </source>
</reference>
<dbReference type="Proteomes" id="UP000286402">
    <property type="component" value="Unassembled WGS sequence"/>
</dbReference>
<name>A0A420FVX8_9SPHI</name>
<organism evidence="1 2">
    <name type="scientific">Sphingobacterium siyangense</name>
    <dbReference type="NCBI Taxonomy" id="459529"/>
    <lineage>
        <taxon>Bacteria</taxon>
        <taxon>Pseudomonadati</taxon>
        <taxon>Bacteroidota</taxon>
        <taxon>Sphingobacteriia</taxon>
        <taxon>Sphingobacteriales</taxon>
        <taxon>Sphingobacteriaceae</taxon>
        <taxon>Sphingobacterium</taxon>
    </lineage>
</organism>
<evidence type="ECO:0000313" key="1">
    <source>
        <dbReference type="EMBL" id="RKF37137.1"/>
    </source>
</evidence>
<comment type="caution">
    <text evidence="1">The sequence shown here is derived from an EMBL/GenBank/DDBJ whole genome shotgun (WGS) entry which is preliminary data.</text>
</comment>
<protein>
    <submittedName>
        <fullName evidence="1">Uncharacterized protein</fullName>
    </submittedName>
</protein>
<dbReference type="AlphaFoldDB" id="A0A420FVX8"/>
<gene>
    <name evidence="1" type="ORF">BCY89_05660</name>
</gene>
<keyword evidence="2" id="KW-1185">Reference proteome</keyword>
<evidence type="ECO:0000313" key="2">
    <source>
        <dbReference type="Proteomes" id="UP000286402"/>
    </source>
</evidence>
<dbReference type="EMBL" id="MCAQ01000012">
    <property type="protein sequence ID" value="RKF37137.1"/>
    <property type="molecule type" value="Genomic_DNA"/>
</dbReference>
<sequence>MGQKIIKKISNMGWKIFMTFIKDVGDVEINDDLIKSLGFKDFEFIEKTNFNERPEIGELYVSKYNNHLLIANADLIWQFTKPETSKTEKAFIEKFPYSDIFSLNLGYGTYFCLIENGKKIRLREVGDDIYQDFGELIPEEINLKSEDLFEEKELKFMKEELTTAAFEQQYQSCLAFETAFELTKRFFAKRYDELELTEYDFQSLKYRNFKIENVQDYGVITEMQFEQ</sequence>
<proteinExistence type="predicted"/>